<feature type="transmembrane region" description="Helical" evidence="1">
    <location>
        <begin position="144"/>
        <end position="165"/>
    </location>
</feature>
<reference evidence="2 3" key="1">
    <citation type="submission" date="2020-07" db="EMBL/GenBank/DDBJ databases">
        <title>MOT database genomes.</title>
        <authorList>
            <person name="Joseph S."/>
            <person name="Aduse-Opoku J."/>
            <person name="Hashim A."/>
            <person name="Wade W."/>
            <person name="Curtis M."/>
        </authorList>
    </citation>
    <scope>NUCLEOTIDE SEQUENCE [LARGE SCALE GENOMIC DNA]</scope>
    <source>
        <strain evidence="2 3">WMus004</strain>
    </source>
</reference>
<feature type="transmembrane region" description="Helical" evidence="1">
    <location>
        <begin position="334"/>
        <end position="353"/>
    </location>
</feature>
<name>A0A853EN48_9ACTO</name>
<sequence>MDTIDSFLDAMFAPYPASPRLNEAKAELRAMMEDAYNDALASGRTRNEAVGQVITDFGNLEELAPVLGITAELRADTGASPAEPPADPAYPTVTLPQAQALATARRSTASTLGHAISAFVVAPAMLITLTGLAGSGRIAVSEPVANVIGLAFTLTLVALGVVMLVRRRPAFDGVRHLIEGRFTRDPIVSAWAARERQNHEQERSRKLATAVFLWTMSALPPLAGVLLISGSRDGSSGMGGVATALSLLLIAAGLQIYLPATWASSTYTTLTAQGRPAAGRAAAGRTGELQWQEEHEGEDKDLLLTLVSSIFWPACVIVYLLWSFLWDSWDRSWLIWPVAGLAFGAFAGARSAWRQQRRSAAIPEAH</sequence>
<dbReference type="NCBIfam" id="NF038403">
    <property type="entry name" value="perm_prefix_1"/>
    <property type="match status" value="1"/>
</dbReference>
<accession>A0A853EN48</accession>
<dbReference type="InterPro" id="IPR047928">
    <property type="entry name" value="Perm_prefix_1"/>
</dbReference>
<protein>
    <submittedName>
        <fullName evidence="2">Uncharacterized protein</fullName>
    </submittedName>
</protein>
<keyword evidence="1" id="KW-1133">Transmembrane helix</keyword>
<comment type="caution">
    <text evidence="2">The sequence shown here is derived from an EMBL/GenBank/DDBJ whole genome shotgun (WGS) entry which is preliminary data.</text>
</comment>
<keyword evidence="1" id="KW-0812">Transmembrane</keyword>
<keyword evidence="1" id="KW-0472">Membrane</keyword>
<evidence type="ECO:0000313" key="2">
    <source>
        <dbReference type="EMBL" id="NYS70365.1"/>
    </source>
</evidence>
<organism evidence="2 3">
    <name type="scientific">Actinomyces bowdenii</name>
    <dbReference type="NCBI Taxonomy" id="131109"/>
    <lineage>
        <taxon>Bacteria</taxon>
        <taxon>Bacillati</taxon>
        <taxon>Actinomycetota</taxon>
        <taxon>Actinomycetes</taxon>
        <taxon>Actinomycetales</taxon>
        <taxon>Actinomycetaceae</taxon>
        <taxon>Actinomyces</taxon>
    </lineage>
</organism>
<dbReference type="AlphaFoldDB" id="A0A853EN48"/>
<proteinExistence type="predicted"/>
<evidence type="ECO:0000256" key="1">
    <source>
        <dbReference type="SAM" id="Phobius"/>
    </source>
</evidence>
<feature type="transmembrane region" description="Helical" evidence="1">
    <location>
        <begin position="240"/>
        <end position="258"/>
    </location>
</feature>
<feature type="transmembrane region" description="Helical" evidence="1">
    <location>
        <begin position="207"/>
        <end position="228"/>
    </location>
</feature>
<feature type="transmembrane region" description="Helical" evidence="1">
    <location>
        <begin position="115"/>
        <end position="138"/>
    </location>
</feature>
<dbReference type="RefSeq" id="WP_179901617.1">
    <property type="nucleotide sequence ID" value="NZ_JACBXV010000285.1"/>
</dbReference>
<feature type="transmembrane region" description="Helical" evidence="1">
    <location>
        <begin position="302"/>
        <end position="322"/>
    </location>
</feature>
<gene>
    <name evidence="2" type="ORF">HZZ05_12775</name>
</gene>
<evidence type="ECO:0000313" key="3">
    <source>
        <dbReference type="Proteomes" id="UP000572528"/>
    </source>
</evidence>
<dbReference type="Proteomes" id="UP000572528">
    <property type="component" value="Unassembled WGS sequence"/>
</dbReference>
<dbReference type="EMBL" id="JACBXV010000285">
    <property type="protein sequence ID" value="NYS70365.1"/>
    <property type="molecule type" value="Genomic_DNA"/>
</dbReference>